<dbReference type="OrthoDB" id="9801763at2"/>
<dbReference type="InterPro" id="IPR003140">
    <property type="entry name" value="PLipase/COase/thioEstase"/>
</dbReference>
<comment type="caution">
    <text evidence="4">The sequence shown here is derived from an EMBL/GenBank/DDBJ whole genome shotgun (WGS) entry which is preliminary data.</text>
</comment>
<evidence type="ECO:0000313" key="4">
    <source>
        <dbReference type="EMBL" id="PRD14986.1"/>
    </source>
</evidence>
<name>A0A2S9IB13_9GAMM</name>
<protein>
    <submittedName>
        <fullName evidence="4">Esterase</fullName>
    </submittedName>
</protein>
<dbReference type="Proteomes" id="UP000239181">
    <property type="component" value="Unassembled WGS sequence"/>
</dbReference>
<keyword evidence="5" id="KW-1185">Reference proteome</keyword>
<feature type="domain" description="Phospholipase/carboxylesterase/thioesterase" evidence="3">
    <location>
        <begin position="5"/>
        <end position="199"/>
    </location>
</feature>
<dbReference type="AlphaFoldDB" id="A0A2S9IB13"/>
<evidence type="ECO:0000256" key="1">
    <source>
        <dbReference type="ARBA" id="ARBA00006499"/>
    </source>
</evidence>
<dbReference type="SUPFAM" id="SSF53474">
    <property type="entry name" value="alpha/beta-Hydrolases"/>
    <property type="match status" value="1"/>
</dbReference>
<comment type="similarity">
    <text evidence="1">Belongs to the AB hydrolase superfamily. AB hydrolase 2 family.</text>
</comment>
<dbReference type="PANTHER" id="PTHR10655">
    <property type="entry name" value="LYSOPHOSPHOLIPASE-RELATED"/>
    <property type="match status" value="1"/>
</dbReference>
<proteinExistence type="inferred from homology"/>
<organism evidence="4 5">
    <name type="scientific">Pantoea coffeiphila</name>
    <dbReference type="NCBI Taxonomy" id="1465635"/>
    <lineage>
        <taxon>Bacteria</taxon>
        <taxon>Pseudomonadati</taxon>
        <taxon>Pseudomonadota</taxon>
        <taxon>Gammaproteobacteria</taxon>
        <taxon>Enterobacterales</taxon>
        <taxon>Erwiniaceae</taxon>
        <taxon>Pantoea</taxon>
    </lineage>
</organism>
<dbReference type="RefSeq" id="WP_105593264.1">
    <property type="nucleotide sequence ID" value="NZ_PDET01000008.1"/>
</dbReference>
<dbReference type="PANTHER" id="PTHR10655:SF17">
    <property type="entry name" value="LYSOPHOSPHOLIPASE-LIKE PROTEIN 1"/>
    <property type="match status" value="1"/>
</dbReference>
<dbReference type="InterPro" id="IPR050565">
    <property type="entry name" value="LYPA1-2/EST-like"/>
</dbReference>
<dbReference type="GO" id="GO:0016787">
    <property type="term" value="F:hydrolase activity"/>
    <property type="evidence" value="ECO:0007669"/>
    <property type="project" value="UniProtKB-KW"/>
</dbReference>
<evidence type="ECO:0000256" key="2">
    <source>
        <dbReference type="ARBA" id="ARBA00022801"/>
    </source>
</evidence>
<keyword evidence="2" id="KW-0378">Hydrolase</keyword>
<dbReference type="InterPro" id="IPR029058">
    <property type="entry name" value="AB_hydrolase_fold"/>
</dbReference>
<dbReference type="Gene3D" id="3.40.50.1820">
    <property type="entry name" value="alpha/beta hydrolase"/>
    <property type="match status" value="1"/>
</dbReference>
<reference evidence="4 5" key="1">
    <citation type="submission" date="2017-10" db="EMBL/GenBank/DDBJ databases">
        <title>Draft genome of two endophytic bacteria isolated from 'guarana' Paullinia cupana (Mart.) Ducke.</title>
        <authorList>
            <person name="Siqueira K.A."/>
            <person name="Liotti R.G."/>
            <person name="Mendes T.A."/>
            <person name="Soares M.A."/>
        </authorList>
    </citation>
    <scope>NUCLEOTIDE SEQUENCE [LARGE SCALE GENOMIC DNA]</scope>
    <source>
        <strain evidence="4 5">342</strain>
    </source>
</reference>
<dbReference type="EMBL" id="PDET01000008">
    <property type="protein sequence ID" value="PRD14986.1"/>
    <property type="molecule type" value="Genomic_DNA"/>
</dbReference>
<gene>
    <name evidence="4" type="ORF">CQW29_13615</name>
</gene>
<dbReference type="Pfam" id="PF02230">
    <property type="entry name" value="Abhydrolase_2"/>
    <property type="match status" value="1"/>
</dbReference>
<accession>A0A2S9IB13</accession>
<dbReference type="NCBIfam" id="NF008525">
    <property type="entry name" value="PRK11460.1"/>
    <property type="match status" value="1"/>
</dbReference>
<evidence type="ECO:0000313" key="5">
    <source>
        <dbReference type="Proteomes" id="UP000239181"/>
    </source>
</evidence>
<sequence length="225" mass="24238">MKYDHVVVHSPSLPATQLFLLFHAAGDKPVAMAQIGTEFAKAFPRAQVVSIGAPEPDNQWYPASGSEDEQTRVAAVLPGFIDAVRQQQQQNGVRAEATALIGFAQGSTMILEAVAQRPDLAGRVVAFSGRYAALPQKASTRTTIHLIHGDNDVTVPLTHAVDAQERLTAIGGDVTLDIVDDLTHAVDDRAMQMALERLQFTVPRRYFDEALGGGRPGDDDVIALM</sequence>
<evidence type="ECO:0000259" key="3">
    <source>
        <dbReference type="Pfam" id="PF02230"/>
    </source>
</evidence>